<dbReference type="AlphaFoldDB" id="A0AAE3GL92"/>
<evidence type="ECO:0000313" key="3">
    <source>
        <dbReference type="Proteomes" id="UP001206128"/>
    </source>
</evidence>
<dbReference type="Proteomes" id="UP001206128">
    <property type="component" value="Unassembled WGS sequence"/>
</dbReference>
<dbReference type="RefSeq" id="WP_253780605.1">
    <property type="nucleotide sequence ID" value="NZ_JAMTCK010000031.1"/>
</dbReference>
<dbReference type="GO" id="GO:0003824">
    <property type="term" value="F:catalytic activity"/>
    <property type="evidence" value="ECO:0007669"/>
    <property type="project" value="InterPro"/>
</dbReference>
<reference evidence="2" key="1">
    <citation type="submission" date="2022-06" db="EMBL/GenBank/DDBJ databases">
        <title>Genomic Encyclopedia of Archaeal and Bacterial Type Strains, Phase II (KMG-II): from individual species to whole genera.</title>
        <authorList>
            <person name="Goeker M."/>
        </authorList>
    </citation>
    <scope>NUCLEOTIDE SEQUENCE</scope>
    <source>
        <strain evidence="2">DSM 43935</strain>
    </source>
</reference>
<keyword evidence="3" id="KW-1185">Reference proteome</keyword>
<dbReference type="InterPro" id="IPR003265">
    <property type="entry name" value="HhH-GPD_domain"/>
</dbReference>
<dbReference type="Gene3D" id="1.10.340.30">
    <property type="entry name" value="Hypothetical protein, domain 2"/>
    <property type="match status" value="1"/>
</dbReference>
<dbReference type="EMBL" id="JAMTCK010000031">
    <property type="protein sequence ID" value="MCP2170342.1"/>
    <property type="molecule type" value="Genomic_DNA"/>
</dbReference>
<dbReference type="Pfam" id="PF00730">
    <property type="entry name" value="HhH-GPD"/>
    <property type="match status" value="1"/>
</dbReference>
<sequence>MLCLAQDESADQLLSSSPLALLFGMLLDQQIPMEKAFKGPRDIAERMGGLDVHRIAEADPDEFAAVVAEKPAIHRFPGAMAKRLQTLAQYLVEHYDGQVEAIWTRDDPNGREVLRRLLALPGFGEQKAKIFLALLGKQLDIRPDGWRAAAGVYGEDGSRRSVADVTDAHTLAEVRAFKKQAKAAAKG</sequence>
<comment type="caution">
    <text evidence="2">The sequence shown here is derived from an EMBL/GenBank/DDBJ whole genome shotgun (WGS) entry which is preliminary data.</text>
</comment>
<evidence type="ECO:0000259" key="1">
    <source>
        <dbReference type="Pfam" id="PF00730"/>
    </source>
</evidence>
<proteinExistence type="predicted"/>
<dbReference type="NCBIfam" id="TIGR03252">
    <property type="entry name" value="HhH-GPD-type base excision DNA repair protein"/>
    <property type="match status" value="1"/>
</dbReference>
<feature type="domain" description="HhH-GPD" evidence="1">
    <location>
        <begin position="24"/>
        <end position="157"/>
    </location>
</feature>
<name>A0AAE3GL92_9PSEU</name>
<evidence type="ECO:0000313" key="2">
    <source>
        <dbReference type="EMBL" id="MCP2170342.1"/>
    </source>
</evidence>
<protein>
    <submittedName>
        <fullName evidence="2">HhH-GPD family protein</fullName>
    </submittedName>
</protein>
<dbReference type="SUPFAM" id="SSF48150">
    <property type="entry name" value="DNA-glycosylase"/>
    <property type="match status" value="1"/>
</dbReference>
<organism evidence="2 3">
    <name type="scientific">Goodfellowiella coeruleoviolacea</name>
    <dbReference type="NCBI Taxonomy" id="334858"/>
    <lineage>
        <taxon>Bacteria</taxon>
        <taxon>Bacillati</taxon>
        <taxon>Actinomycetota</taxon>
        <taxon>Actinomycetes</taxon>
        <taxon>Pseudonocardiales</taxon>
        <taxon>Pseudonocardiaceae</taxon>
        <taxon>Goodfellowiella</taxon>
    </lineage>
</organism>
<dbReference type="InterPro" id="IPR017658">
    <property type="entry name" value="HhH-GPD_base_excis"/>
</dbReference>
<accession>A0AAE3GL92</accession>
<dbReference type="InterPro" id="IPR011257">
    <property type="entry name" value="DNA_glycosylase"/>
</dbReference>
<gene>
    <name evidence="2" type="ORF">LX83_007233</name>
</gene>
<dbReference type="GO" id="GO:0006284">
    <property type="term" value="P:base-excision repair"/>
    <property type="evidence" value="ECO:0007669"/>
    <property type="project" value="InterPro"/>
</dbReference>